<name>A0AAW2TBL4_9LAMI</name>
<feature type="region of interest" description="Disordered" evidence="1">
    <location>
        <begin position="90"/>
        <end position="113"/>
    </location>
</feature>
<comment type="caution">
    <text evidence="2">The sequence shown here is derived from an EMBL/GenBank/DDBJ whole genome shotgun (WGS) entry which is preliminary data.</text>
</comment>
<dbReference type="EMBL" id="JACGWN010000015">
    <property type="protein sequence ID" value="KAL0402208.1"/>
    <property type="molecule type" value="Genomic_DNA"/>
</dbReference>
<dbReference type="AlphaFoldDB" id="A0AAW2TBL4"/>
<reference evidence="2" key="2">
    <citation type="journal article" date="2024" name="Plant">
        <title>Genomic evolution and insights into agronomic trait innovations of Sesamum species.</title>
        <authorList>
            <person name="Miao H."/>
            <person name="Wang L."/>
            <person name="Qu L."/>
            <person name="Liu H."/>
            <person name="Sun Y."/>
            <person name="Le M."/>
            <person name="Wang Q."/>
            <person name="Wei S."/>
            <person name="Zheng Y."/>
            <person name="Lin W."/>
            <person name="Duan Y."/>
            <person name="Cao H."/>
            <person name="Xiong S."/>
            <person name="Wang X."/>
            <person name="Wei L."/>
            <person name="Li C."/>
            <person name="Ma Q."/>
            <person name="Ju M."/>
            <person name="Zhao R."/>
            <person name="Li G."/>
            <person name="Mu C."/>
            <person name="Tian Q."/>
            <person name="Mei H."/>
            <person name="Zhang T."/>
            <person name="Gao T."/>
            <person name="Zhang H."/>
        </authorList>
    </citation>
    <scope>NUCLEOTIDE SEQUENCE</scope>
    <source>
        <strain evidence="2">KEN1</strain>
    </source>
</reference>
<feature type="compositionally biased region" description="Polar residues" evidence="1">
    <location>
        <begin position="90"/>
        <end position="108"/>
    </location>
</feature>
<accession>A0AAW2TBL4</accession>
<evidence type="ECO:0000313" key="2">
    <source>
        <dbReference type="EMBL" id="KAL0402208.1"/>
    </source>
</evidence>
<reference evidence="2" key="1">
    <citation type="submission" date="2020-06" db="EMBL/GenBank/DDBJ databases">
        <authorList>
            <person name="Li T."/>
            <person name="Hu X."/>
            <person name="Zhang T."/>
            <person name="Song X."/>
            <person name="Zhang H."/>
            <person name="Dai N."/>
            <person name="Sheng W."/>
            <person name="Hou X."/>
            <person name="Wei L."/>
        </authorList>
    </citation>
    <scope>NUCLEOTIDE SEQUENCE</scope>
    <source>
        <strain evidence="2">KEN1</strain>
        <tissue evidence="2">Leaf</tissue>
    </source>
</reference>
<sequence>MEKRSKVEWLKEGDRNTKYYHSRATVRNRKNEIRKIKNTNGLMVHEKEDIHNVILAYFRDLFTFNRPENQNLDDVLQHIDPKVSPSMTMALSQHTHSGGNESSQTNIPERSPDRMGYPSRISSFTIFVLMCAEVLSGLIRNEERSGHIQGVKVARTAPAISHFLFADDTIILYKATNEACHNIDRILKKYALDSGQLINHDKSTITFSHNASQEKGGVGNILGMRLEDHQYKYLGLPSTVG</sequence>
<proteinExistence type="predicted"/>
<gene>
    <name evidence="2" type="ORF">Slati_4250700</name>
</gene>
<protein>
    <recommendedName>
        <fullName evidence="3">Reverse transcriptase domain-containing protein</fullName>
    </recommendedName>
</protein>
<evidence type="ECO:0008006" key="3">
    <source>
        <dbReference type="Google" id="ProtNLM"/>
    </source>
</evidence>
<evidence type="ECO:0000256" key="1">
    <source>
        <dbReference type="SAM" id="MobiDB-lite"/>
    </source>
</evidence>
<organism evidence="2">
    <name type="scientific">Sesamum latifolium</name>
    <dbReference type="NCBI Taxonomy" id="2727402"/>
    <lineage>
        <taxon>Eukaryota</taxon>
        <taxon>Viridiplantae</taxon>
        <taxon>Streptophyta</taxon>
        <taxon>Embryophyta</taxon>
        <taxon>Tracheophyta</taxon>
        <taxon>Spermatophyta</taxon>
        <taxon>Magnoliopsida</taxon>
        <taxon>eudicotyledons</taxon>
        <taxon>Gunneridae</taxon>
        <taxon>Pentapetalae</taxon>
        <taxon>asterids</taxon>
        <taxon>lamiids</taxon>
        <taxon>Lamiales</taxon>
        <taxon>Pedaliaceae</taxon>
        <taxon>Sesamum</taxon>
    </lineage>
</organism>